<reference evidence="2 3" key="1">
    <citation type="submission" date="2014-06" db="EMBL/GenBank/DDBJ databases">
        <title>Evolutionary Origins and Diversification of the Mycorrhizal Mutualists.</title>
        <authorList>
            <consortium name="DOE Joint Genome Institute"/>
            <consortium name="Mycorrhizal Genomics Consortium"/>
            <person name="Kohler A."/>
            <person name="Kuo A."/>
            <person name="Nagy L.G."/>
            <person name="Floudas D."/>
            <person name="Copeland A."/>
            <person name="Barry K.W."/>
            <person name="Cichocki N."/>
            <person name="Veneault-Fourrey C."/>
            <person name="LaButti K."/>
            <person name="Lindquist E.A."/>
            <person name="Lipzen A."/>
            <person name="Lundell T."/>
            <person name="Morin E."/>
            <person name="Murat C."/>
            <person name="Riley R."/>
            <person name="Ohm R."/>
            <person name="Sun H."/>
            <person name="Tunlid A."/>
            <person name="Henrissat B."/>
            <person name="Grigoriev I.V."/>
            <person name="Hibbett D.S."/>
            <person name="Martin F."/>
        </authorList>
    </citation>
    <scope>NUCLEOTIDE SEQUENCE [LARGE SCALE GENOMIC DNA]</scope>
    <source>
        <strain evidence="2 3">SS14</strain>
    </source>
</reference>
<dbReference type="AlphaFoldDB" id="A0A0C9U2Z0"/>
<dbReference type="Proteomes" id="UP000054279">
    <property type="component" value="Unassembled WGS sequence"/>
</dbReference>
<name>A0A0C9U2Z0_SPHS4</name>
<organism evidence="2 3">
    <name type="scientific">Sphaerobolus stellatus (strain SS14)</name>
    <dbReference type="NCBI Taxonomy" id="990650"/>
    <lineage>
        <taxon>Eukaryota</taxon>
        <taxon>Fungi</taxon>
        <taxon>Dikarya</taxon>
        <taxon>Basidiomycota</taxon>
        <taxon>Agaricomycotina</taxon>
        <taxon>Agaricomycetes</taxon>
        <taxon>Phallomycetidae</taxon>
        <taxon>Geastrales</taxon>
        <taxon>Sphaerobolaceae</taxon>
        <taxon>Sphaerobolus</taxon>
    </lineage>
</organism>
<sequence>MDSRDSSSDTDSPALLPVQSKGRRLENLRGKQPIGIAGQSTSTSASSALFSLPATMGTKRLVVDLGSPLCHSMSSLPPLPPSHSEARHTPSSKPAAPRTTPAMPPPASRIYGRPSGTRNGLIGGGLDIPTIKSVVFPVSKLTSIAPRTHVFAPLKNEYLFQSLSIPSLNHHCLDWWHNHDVTVHLSAAPSSESYVSTPSSS</sequence>
<dbReference type="HOGENOM" id="CLU_089735_0_0_1"/>
<dbReference type="OrthoDB" id="332863at2759"/>
<evidence type="ECO:0000256" key="1">
    <source>
        <dbReference type="SAM" id="MobiDB-lite"/>
    </source>
</evidence>
<accession>A0A0C9U2Z0</accession>
<protein>
    <submittedName>
        <fullName evidence="2">Uncharacterized protein</fullName>
    </submittedName>
</protein>
<proteinExistence type="predicted"/>
<feature type="region of interest" description="Disordered" evidence="1">
    <location>
        <begin position="1"/>
        <end position="45"/>
    </location>
</feature>
<evidence type="ECO:0000313" key="3">
    <source>
        <dbReference type="Proteomes" id="UP000054279"/>
    </source>
</evidence>
<evidence type="ECO:0000313" key="2">
    <source>
        <dbReference type="EMBL" id="KIJ23417.1"/>
    </source>
</evidence>
<gene>
    <name evidence="2" type="ORF">M422DRAFT_276011</name>
</gene>
<feature type="region of interest" description="Disordered" evidence="1">
    <location>
        <begin position="74"/>
        <end position="118"/>
    </location>
</feature>
<keyword evidence="3" id="KW-1185">Reference proteome</keyword>
<dbReference type="EMBL" id="KN837685">
    <property type="protein sequence ID" value="KIJ23417.1"/>
    <property type="molecule type" value="Genomic_DNA"/>
</dbReference>